<evidence type="ECO:0000313" key="1">
    <source>
        <dbReference type="EMBL" id="CAH0599337.1"/>
    </source>
</evidence>
<protein>
    <submittedName>
        <fullName evidence="1">Uncharacterized protein</fullName>
    </submittedName>
</protein>
<keyword evidence="2" id="KW-1185">Reference proteome</keyword>
<dbReference type="Proteomes" id="UP001154114">
    <property type="component" value="Chromosome 28"/>
</dbReference>
<dbReference type="AlphaFoldDB" id="A0A9P0BRC6"/>
<proteinExistence type="predicted"/>
<organism evidence="1 2">
    <name type="scientific">Chrysodeixis includens</name>
    <name type="common">Soybean looper</name>
    <name type="synonym">Pseudoplusia includens</name>
    <dbReference type="NCBI Taxonomy" id="689277"/>
    <lineage>
        <taxon>Eukaryota</taxon>
        <taxon>Metazoa</taxon>
        <taxon>Ecdysozoa</taxon>
        <taxon>Arthropoda</taxon>
        <taxon>Hexapoda</taxon>
        <taxon>Insecta</taxon>
        <taxon>Pterygota</taxon>
        <taxon>Neoptera</taxon>
        <taxon>Endopterygota</taxon>
        <taxon>Lepidoptera</taxon>
        <taxon>Glossata</taxon>
        <taxon>Ditrysia</taxon>
        <taxon>Noctuoidea</taxon>
        <taxon>Noctuidae</taxon>
        <taxon>Plusiinae</taxon>
        <taxon>Chrysodeixis</taxon>
    </lineage>
</organism>
<gene>
    <name evidence="1" type="ORF">CINC_LOCUS8646</name>
</gene>
<dbReference type="EMBL" id="LR824031">
    <property type="protein sequence ID" value="CAH0599337.1"/>
    <property type="molecule type" value="Genomic_DNA"/>
</dbReference>
<accession>A0A9P0BRC6</accession>
<sequence>MNKILIYIIDILTFEHYLYSSSINLNKILIYIIDILTFEHYLYSSSINMNKILNYIVMYFNLLPYVNSNMTYPYNDGTGLLTTTCKLYNLIQLIN</sequence>
<reference evidence="1" key="1">
    <citation type="submission" date="2021-12" db="EMBL/GenBank/DDBJ databases">
        <authorList>
            <person name="King R."/>
        </authorList>
    </citation>
    <scope>NUCLEOTIDE SEQUENCE</scope>
</reference>
<evidence type="ECO:0000313" key="2">
    <source>
        <dbReference type="Proteomes" id="UP001154114"/>
    </source>
</evidence>
<name>A0A9P0BRC6_CHRIL</name>